<evidence type="ECO:0008006" key="4">
    <source>
        <dbReference type="Google" id="ProtNLM"/>
    </source>
</evidence>
<dbReference type="Pfam" id="PF18144">
    <property type="entry name" value="SMODS"/>
    <property type="match status" value="1"/>
</dbReference>
<dbReference type="HOGENOM" id="CLU_051351_0_0_5"/>
<evidence type="ECO:0000313" key="2">
    <source>
        <dbReference type="EMBL" id="CAK07675.1"/>
    </source>
</evidence>
<dbReference type="NCBIfam" id="NF041117">
    <property type="entry name" value="CBASS_cyclase_b"/>
    <property type="match status" value="1"/>
</dbReference>
<sequence length="293" mass="33589">MITTEEAFEKFRQRLELSEAERKDTIKRHEEVRGVIKADFAVDRDVLTGSYKRHTKTKPLKDVDVFFVLSKKERDKYRDKPPADLINAFVKSLRGTYGYDAVEPGRRCATVEFEKNTKDEEGKVLSIDAVPAFDIGDCYEIPDRVRGDWVKTDPEIHMEQATKKNKELGGKWIPLVKMIKRWNRSAGKPIRPAFLIEVMMQDLVDPPFTTYPSEVRRFFAAAQEAIEQVWPDPAGYGPPVSEQMTPELVKAAKEALRQADIKAALAVRLEKQGKQGEAIALWREIMGRYFPTK</sequence>
<dbReference type="CDD" id="cd05400">
    <property type="entry name" value="NT_2-5OAS_ClassI-CCAase"/>
    <property type="match status" value="1"/>
</dbReference>
<proteinExistence type="predicted"/>
<dbReference type="Gene3D" id="3.30.460.10">
    <property type="entry name" value="Beta Polymerase, domain 2"/>
    <property type="match status" value="1"/>
</dbReference>
<dbReference type="RefSeq" id="WP_011651781.1">
    <property type="nucleotide sequence ID" value="NC_008380.1"/>
</dbReference>
<accession>Q1MH91</accession>
<keyword evidence="1" id="KW-0051">Antiviral defense</keyword>
<dbReference type="AlphaFoldDB" id="Q1MH91"/>
<dbReference type="GeneID" id="303207188"/>
<evidence type="ECO:0000256" key="1">
    <source>
        <dbReference type="ARBA" id="ARBA00023118"/>
    </source>
</evidence>
<keyword evidence="3" id="KW-1185">Reference proteome</keyword>
<dbReference type="EnsemblBacteria" id="CAK07675">
    <property type="protein sequence ID" value="CAK07675"/>
    <property type="gene ID" value="RL2183"/>
</dbReference>
<reference evidence="2 3" key="1">
    <citation type="journal article" date="2006" name="Genome Biol.">
        <title>The genome of Rhizobium leguminosarum has recognizable core and accessory components.</title>
        <authorList>
            <person name="Young J.W."/>
            <person name="Crossman L.C."/>
            <person name="Johnston A.W.B."/>
            <person name="Thomson N.R."/>
            <person name="Ghazoui Z.F."/>
            <person name="Hull K.H."/>
            <person name="Wexler M."/>
            <person name="Curson A.R.J."/>
            <person name="Todd J.D."/>
            <person name="Poole P.S."/>
            <person name="Mauchline T.H."/>
            <person name="East A.K."/>
            <person name="Quail M.A."/>
            <person name="Churcher C."/>
            <person name="Arrowsmith C."/>
            <person name="Cherevach A."/>
            <person name="Chillingworth T."/>
            <person name="Clarke K."/>
            <person name="Cronin A."/>
            <person name="Davis P."/>
            <person name="Fraser A."/>
            <person name="Hance Z."/>
            <person name="Hauser H."/>
            <person name="Jagels K."/>
            <person name="Moule S."/>
            <person name="Mungall K."/>
            <person name="Norbertczak H."/>
            <person name="Rabbinowitsch E."/>
            <person name="Sanders M."/>
            <person name="Simmonds M."/>
            <person name="Whitehead S."/>
            <person name="Parkhill J."/>
        </authorList>
    </citation>
    <scope>NUCLEOTIDE SEQUENCE [LARGE SCALE GENOMIC DNA]</scope>
    <source>
        <strain evidence="3">DSM 114642 / LMG 32736 / 3841</strain>
    </source>
</reference>
<protein>
    <recommendedName>
        <fullName evidence="4">Nucleotidyltransferase</fullName>
    </recommendedName>
</protein>
<dbReference type="GO" id="GO:0016779">
    <property type="term" value="F:nucleotidyltransferase activity"/>
    <property type="evidence" value="ECO:0007669"/>
    <property type="project" value="InterPro"/>
</dbReference>
<name>Q1MH91_RHIJ3</name>
<dbReference type="Proteomes" id="UP000006575">
    <property type="component" value="Chromosome"/>
</dbReference>
<dbReference type="KEGG" id="rle:RL2183"/>
<dbReference type="EMBL" id="AM236080">
    <property type="protein sequence ID" value="CAK07675.1"/>
    <property type="molecule type" value="Genomic_DNA"/>
</dbReference>
<dbReference type="InterPro" id="IPR053550">
    <property type="entry name" value="CD-NTase"/>
</dbReference>
<dbReference type="GO" id="GO:0051607">
    <property type="term" value="P:defense response to virus"/>
    <property type="evidence" value="ECO:0007669"/>
    <property type="project" value="UniProtKB-KW"/>
</dbReference>
<dbReference type="eggNOG" id="COG1746">
    <property type="taxonomic scope" value="Bacteria"/>
</dbReference>
<dbReference type="InterPro" id="IPR006116">
    <property type="entry name" value="NT_2-5OAS_ClassI-CCAase"/>
</dbReference>
<organism evidence="2 3">
    <name type="scientific">Rhizobium johnstonii (strain DSM 114642 / LMG 32736 / 3841)</name>
    <name type="common">Rhizobium leguminosarum bv. viciae</name>
    <dbReference type="NCBI Taxonomy" id="216596"/>
    <lineage>
        <taxon>Bacteria</taxon>
        <taxon>Pseudomonadati</taxon>
        <taxon>Pseudomonadota</taxon>
        <taxon>Alphaproteobacteria</taxon>
        <taxon>Hyphomicrobiales</taxon>
        <taxon>Rhizobiaceae</taxon>
        <taxon>Rhizobium/Agrobacterium group</taxon>
        <taxon>Rhizobium</taxon>
        <taxon>Rhizobium johnstonii</taxon>
    </lineage>
</organism>
<dbReference type="InterPro" id="IPR043519">
    <property type="entry name" value="NT_sf"/>
</dbReference>
<evidence type="ECO:0000313" key="3">
    <source>
        <dbReference type="Proteomes" id="UP000006575"/>
    </source>
</evidence>
<dbReference type="SUPFAM" id="SSF81301">
    <property type="entry name" value="Nucleotidyltransferase"/>
    <property type="match status" value="1"/>
</dbReference>
<gene>
    <name evidence="2" type="ordered locus">RL2183</name>
</gene>